<dbReference type="GeneID" id="110296641"/>
<proteinExistence type="predicted"/>
<reference evidence="3" key="1">
    <citation type="submission" date="2025-08" db="UniProtKB">
        <authorList>
            <consortium name="RefSeq"/>
        </authorList>
    </citation>
    <scope>IDENTIFICATION</scope>
</reference>
<evidence type="ECO:0000313" key="3">
    <source>
        <dbReference type="RefSeq" id="XP_021021015.1"/>
    </source>
</evidence>
<organism evidence="2 3">
    <name type="scientific">Mus caroli</name>
    <name type="common">Ryukyu mouse</name>
    <name type="synonym">Ricefield mouse</name>
    <dbReference type="NCBI Taxonomy" id="10089"/>
    <lineage>
        <taxon>Eukaryota</taxon>
        <taxon>Metazoa</taxon>
        <taxon>Chordata</taxon>
        <taxon>Craniata</taxon>
        <taxon>Vertebrata</taxon>
        <taxon>Euteleostomi</taxon>
        <taxon>Mammalia</taxon>
        <taxon>Eutheria</taxon>
        <taxon>Euarchontoglires</taxon>
        <taxon>Glires</taxon>
        <taxon>Rodentia</taxon>
        <taxon>Myomorpha</taxon>
        <taxon>Muroidea</taxon>
        <taxon>Muridae</taxon>
        <taxon>Murinae</taxon>
        <taxon>Mus</taxon>
        <taxon>Mus</taxon>
    </lineage>
</organism>
<sequence>MARPTGRLNYGSPLETTQVQGPAGEGGSEVSPRPRSRESPGRGLAARSSLATFPPAAETRTQTASTRLPAPAAVLPALLRVTPGSQTLAPGHRLRNHPPPGDC</sequence>
<dbReference type="RefSeq" id="XP_021021015.1">
    <property type="nucleotide sequence ID" value="XM_021165356.2"/>
</dbReference>
<accession>A0A6P5PWY2</accession>
<protein>
    <submittedName>
        <fullName evidence="3">Uncharacterized protein LOC110296641</fullName>
    </submittedName>
</protein>
<keyword evidence="2" id="KW-1185">Reference proteome</keyword>
<dbReference type="Proteomes" id="UP000515126">
    <property type="component" value="Chromosome 6"/>
</dbReference>
<evidence type="ECO:0000313" key="2">
    <source>
        <dbReference type="Proteomes" id="UP000515126"/>
    </source>
</evidence>
<name>A0A6P5PWY2_MUSCR</name>
<feature type="region of interest" description="Disordered" evidence="1">
    <location>
        <begin position="1"/>
        <end position="69"/>
    </location>
</feature>
<evidence type="ECO:0000256" key="1">
    <source>
        <dbReference type="SAM" id="MobiDB-lite"/>
    </source>
</evidence>
<feature type="region of interest" description="Disordered" evidence="1">
    <location>
        <begin position="84"/>
        <end position="103"/>
    </location>
</feature>
<gene>
    <name evidence="3" type="primary">LOC110296641</name>
</gene>
<dbReference type="AlphaFoldDB" id="A0A6P5PWY2"/>
<dbReference type="KEGG" id="mcal:110296641"/>